<name>A0AAV0S3Y9_9ROSI</name>
<dbReference type="AlphaFoldDB" id="A0AAV0S3Y9"/>
<protein>
    <submittedName>
        <fullName evidence="2">Uncharacterized protein</fullName>
    </submittedName>
</protein>
<accession>A0AAV0S3Y9</accession>
<keyword evidence="3" id="KW-1185">Reference proteome</keyword>
<proteinExistence type="predicted"/>
<dbReference type="EMBL" id="CAMGYJ010000011">
    <property type="protein sequence ID" value="CAI0627867.1"/>
    <property type="molecule type" value="Genomic_DNA"/>
</dbReference>
<comment type="caution">
    <text evidence="2">The sequence shown here is derived from an EMBL/GenBank/DDBJ whole genome shotgun (WGS) entry which is preliminary data.</text>
</comment>
<dbReference type="Proteomes" id="UP001154282">
    <property type="component" value="Unassembled WGS sequence"/>
</dbReference>
<organism evidence="2 3">
    <name type="scientific">Linum tenue</name>
    <dbReference type="NCBI Taxonomy" id="586396"/>
    <lineage>
        <taxon>Eukaryota</taxon>
        <taxon>Viridiplantae</taxon>
        <taxon>Streptophyta</taxon>
        <taxon>Embryophyta</taxon>
        <taxon>Tracheophyta</taxon>
        <taxon>Spermatophyta</taxon>
        <taxon>Magnoliopsida</taxon>
        <taxon>eudicotyledons</taxon>
        <taxon>Gunneridae</taxon>
        <taxon>Pentapetalae</taxon>
        <taxon>rosids</taxon>
        <taxon>fabids</taxon>
        <taxon>Malpighiales</taxon>
        <taxon>Linaceae</taxon>
        <taxon>Linum</taxon>
    </lineage>
</organism>
<sequence>MLGHVQVSVFSSVNHISSSSRSDARSFGVTSHAMHHADSN</sequence>
<reference evidence="2" key="1">
    <citation type="submission" date="2022-08" db="EMBL/GenBank/DDBJ databases">
        <authorList>
            <person name="Gutierrez-Valencia J."/>
        </authorList>
    </citation>
    <scope>NUCLEOTIDE SEQUENCE</scope>
</reference>
<evidence type="ECO:0000313" key="3">
    <source>
        <dbReference type="Proteomes" id="UP001154282"/>
    </source>
</evidence>
<feature type="region of interest" description="Disordered" evidence="1">
    <location>
        <begin position="15"/>
        <end position="40"/>
    </location>
</feature>
<evidence type="ECO:0000313" key="2">
    <source>
        <dbReference type="EMBL" id="CAI0627867.1"/>
    </source>
</evidence>
<gene>
    <name evidence="2" type="ORF">LITE_LOCUS51435</name>
</gene>
<evidence type="ECO:0000256" key="1">
    <source>
        <dbReference type="SAM" id="MobiDB-lite"/>
    </source>
</evidence>
<feature type="non-terminal residue" evidence="2">
    <location>
        <position position="40"/>
    </location>
</feature>